<evidence type="ECO:0000313" key="9">
    <source>
        <dbReference type="EMBL" id="MFC0543555.1"/>
    </source>
</evidence>
<evidence type="ECO:0000259" key="8">
    <source>
        <dbReference type="PROSITE" id="PS50850"/>
    </source>
</evidence>
<feature type="transmembrane region" description="Helical" evidence="7">
    <location>
        <begin position="106"/>
        <end position="124"/>
    </location>
</feature>
<dbReference type="PROSITE" id="PS50850">
    <property type="entry name" value="MFS"/>
    <property type="match status" value="1"/>
</dbReference>
<feature type="domain" description="Major facilitator superfamily (MFS) profile" evidence="8">
    <location>
        <begin position="1"/>
        <end position="402"/>
    </location>
</feature>
<keyword evidence="3" id="KW-1003">Cell membrane</keyword>
<feature type="transmembrane region" description="Helical" evidence="7">
    <location>
        <begin position="356"/>
        <end position="375"/>
    </location>
</feature>
<feature type="transmembrane region" description="Helical" evidence="7">
    <location>
        <begin position="211"/>
        <end position="234"/>
    </location>
</feature>
<dbReference type="Proteomes" id="UP001589810">
    <property type="component" value="Unassembled WGS sequence"/>
</dbReference>
<accession>A0ABV6MUN3</accession>
<dbReference type="SUPFAM" id="SSF103473">
    <property type="entry name" value="MFS general substrate transporter"/>
    <property type="match status" value="1"/>
</dbReference>
<dbReference type="RefSeq" id="WP_273940102.1">
    <property type="nucleotide sequence ID" value="NZ_CP097263.1"/>
</dbReference>
<proteinExistence type="predicted"/>
<feature type="transmembrane region" description="Helical" evidence="7">
    <location>
        <begin position="78"/>
        <end position="99"/>
    </location>
</feature>
<feature type="transmembrane region" description="Helical" evidence="7">
    <location>
        <begin position="163"/>
        <end position="190"/>
    </location>
</feature>
<dbReference type="CDD" id="cd06173">
    <property type="entry name" value="MFS_MefA_like"/>
    <property type="match status" value="1"/>
</dbReference>
<evidence type="ECO:0000256" key="7">
    <source>
        <dbReference type="SAM" id="Phobius"/>
    </source>
</evidence>
<feature type="transmembrane region" description="Helical" evidence="7">
    <location>
        <begin position="282"/>
        <end position="302"/>
    </location>
</feature>
<dbReference type="EMBL" id="JBHLUD010000006">
    <property type="protein sequence ID" value="MFC0543555.1"/>
    <property type="molecule type" value="Genomic_DNA"/>
</dbReference>
<comment type="caution">
    <text evidence="9">The sequence shown here is derived from an EMBL/GenBank/DDBJ whole genome shotgun (WGS) entry which is preliminary data.</text>
</comment>
<feature type="transmembrane region" description="Helical" evidence="7">
    <location>
        <begin position="254"/>
        <end position="275"/>
    </location>
</feature>
<evidence type="ECO:0000256" key="4">
    <source>
        <dbReference type="ARBA" id="ARBA00022692"/>
    </source>
</evidence>
<dbReference type="Pfam" id="PF05977">
    <property type="entry name" value="MFS_3"/>
    <property type="match status" value="1"/>
</dbReference>
<feature type="transmembrane region" description="Helical" evidence="7">
    <location>
        <begin position="53"/>
        <end position="72"/>
    </location>
</feature>
<dbReference type="InterPro" id="IPR036259">
    <property type="entry name" value="MFS_trans_sf"/>
</dbReference>
<organism evidence="9 10">
    <name type="scientific">Kutzneria chonburiensis</name>
    <dbReference type="NCBI Taxonomy" id="1483604"/>
    <lineage>
        <taxon>Bacteria</taxon>
        <taxon>Bacillati</taxon>
        <taxon>Actinomycetota</taxon>
        <taxon>Actinomycetes</taxon>
        <taxon>Pseudonocardiales</taxon>
        <taxon>Pseudonocardiaceae</taxon>
        <taxon>Kutzneria</taxon>
    </lineage>
</organism>
<evidence type="ECO:0000313" key="10">
    <source>
        <dbReference type="Proteomes" id="UP001589810"/>
    </source>
</evidence>
<evidence type="ECO:0000256" key="5">
    <source>
        <dbReference type="ARBA" id="ARBA00022989"/>
    </source>
</evidence>
<dbReference type="PANTHER" id="PTHR23513">
    <property type="entry name" value="INTEGRAL MEMBRANE EFFLUX PROTEIN-RELATED"/>
    <property type="match status" value="1"/>
</dbReference>
<dbReference type="Gene3D" id="1.20.1250.20">
    <property type="entry name" value="MFS general substrate transporter like domains"/>
    <property type="match status" value="1"/>
</dbReference>
<evidence type="ECO:0000256" key="6">
    <source>
        <dbReference type="ARBA" id="ARBA00023136"/>
    </source>
</evidence>
<feature type="transmembrane region" description="Helical" evidence="7">
    <location>
        <begin position="308"/>
        <end position="328"/>
    </location>
</feature>
<dbReference type="PANTHER" id="PTHR23513:SF6">
    <property type="entry name" value="MAJOR FACILITATOR SUPERFAMILY ASSOCIATED DOMAIN-CONTAINING PROTEIN"/>
    <property type="match status" value="1"/>
</dbReference>
<sequence length="404" mass="42327">MSDTRLLASPGFRLFWASDAVSMTGSYVTTVAVPLLAANVLQATGTEFGLLRAAPWLPYLLFGVVAGVLVDRCHRKPILVGADLARFVLMAVIPLLAAFDRLSMPVLIVLTALIGTLSLAYDAAHQSFLPRLVPREQLADGNARLHQTDSTAQMVGPALAGALVQAVGAAAAVLVDAVSFLLSGLLLARVRVDEPVERPESRNLRREMREGLAWVYRDPVLAAMALTGHVWFFFNAIASTALPLYLVRVLHADSLAYGVTVAAAGVGGVLGALLSTRLGRRLGGGPVIVAGHWLVPLGYLLVPFGGGGIAGLIMVGAAQFVFGLGIGIQSPLEMGYRQGVTPDRLQGRMNATMRSFNRGSLVLGAALGGVLTDWIGLSAALWVGIAGLVAQAVAAMLSPLRTIS</sequence>
<dbReference type="InterPro" id="IPR020846">
    <property type="entry name" value="MFS_dom"/>
</dbReference>
<gene>
    <name evidence="9" type="ORF">ACFFH7_18785</name>
</gene>
<comment type="subcellular location">
    <subcellularLocation>
        <location evidence="1">Cell membrane</location>
        <topology evidence="1">Multi-pass membrane protein</topology>
    </subcellularLocation>
</comment>
<keyword evidence="4 7" id="KW-0812">Transmembrane</keyword>
<keyword evidence="6 7" id="KW-0472">Membrane</keyword>
<keyword evidence="10" id="KW-1185">Reference proteome</keyword>
<feature type="transmembrane region" description="Helical" evidence="7">
    <location>
        <begin position="381"/>
        <end position="400"/>
    </location>
</feature>
<keyword evidence="2" id="KW-0813">Transport</keyword>
<evidence type="ECO:0000256" key="1">
    <source>
        <dbReference type="ARBA" id="ARBA00004651"/>
    </source>
</evidence>
<evidence type="ECO:0000256" key="3">
    <source>
        <dbReference type="ARBA" id="ARBA00022475"/>
    </source>
</evidence>
<protein>
    <submittedName>
        <fullName evidence="9">MFS transporter</fullName>
    </submittedName>
</protein>
<reference evidence="9 10" key="1">
    <citation type="submission" date="2024-09" db="EMBL/GenBank/DDBJ databases">
        <authorList>
            <person name="Sun Q."/>
            <person name="Mori K."/>
        </authorList>
    </citation>
    <scope>NUCLEOTIDE SEQUENCE [LARGE SCALE GENOMIC DNA]</scope>
    <source>
        <strain evidence="9 10">TBRC 1432</strain>
    </source>
</reference>
<evidence type="ECO:0000256" key="2">
    <source>
        <dbReference type="ARBA" id="ARBA00022448"/>
    </source>
</evidence>
<name>A0ABV6MUN3_9PSEU</name>
<keyword evidence="5 7" id="KW-1133">Transmembrane helix</keyword>
<dbReference type="InterPro" id="IPR010290">
    <property type="entry name" value="TM_effector"/>
</dbReference>
<feature type="transmembrane region" description="Helical" evidence="7">
    <location>
        <begin position="20"/>
        <end position="41"/>
    </location>
</feature>